<dbReference type="Proteomes" id="UP000650994">
    <property type="component" value="Unassembled WGS sequence"/>
</dbReference>
<dbReference type="Proteomes" id="UP000184120">
    <property type="component" value="Unassembled WGS sequence"/>
</dbReference>
<proteinExistence type="predicted"/>
<dbReference type="EMBL" id="BMFL01000024">
    <property type="protein sequence ID" value="GGF09830.1"/>
    <property type="molecule type" value="Genomic_DNA"/>
</dbReference>
<reference evidence="1" key="1">
    <citation type="journal article" date="2014" name="Int. J. Syst. Evol. Microbiol.">
        <title>Complete genome of a new Firmicutes species belonging to the dominant human colonic microbiota ('Ruminococcus bicirculans') reveals two chromosomes and a selective capacity to utilize plant glucans.</title>
        <authorList>
            <consortium name="NISC Comparative Sequencing Program"/>
            <person name="Wegmann U."/>
            <person name="Louis P."/>
            <person name="Goesmann A."/>
            <person name="Henrissat B."/>
            <person name="Duncan S.H."/>
            <person name="Flint H.J."/>
        </authorList>
    </citation>
    <scope>NUCLEOTIDE SEQUENCE</scope>
    <source>
        <strain evidence="1">CGMCC 1.12707</strain>
    </source>
</reference>
<name>A0A1M6VBA2_9FLAO</name>
<evidence type="ECO:0000313" key="4">
    <source>
        <dbReference type="Proteomes" id="UP000650994"/>
    </source>
</evidence>
<evidence type="ECO:0000313" key="1">
    <source>
        <dbReference type="EMBL" id="GGF09830.1"/>
    </source>
</evidence>
<reference evidence="3" key="3">
    <citation type="submission" date="2016-11" db="EMBL/GenBank/DDBJ databases">
        <authorList>
            <person name="Varghese N."/>
            <person name="Submissions S."/>
        </authorList>
    </citation>
    <scope>NUCLEOTIDE SEQUENCE [LARGE SCALE GENOMIC DNA]</scope>
    <source>
        <strain evidence="3">DSM 27989</strain>
    </source>
</reference>
<keyword evidence="4" id="KW-1185">Reference proteome</keyword>
<dbReference type="OrthoDB" id="1445670at2"/>
<reference evidence="4" key="4">
    <citation type="journal article" date="2019" name="Int. J. Syst. Evol. Microbiol.">
        <title>The Global Catalogue of Microorganisms (GCM) 10K type strain sequencing project: providing services to taxonomists for standard genome sequencing and annotation.</title>
        <authorList>
            <consortium name="The Broad Institute Genomics Platform"/>
            <consortium name="The Broad Institute Genome Sequencing Center for Infectious Disease"/>
            <person name="Wu L."/>
            <person name="Ma J."/>
        </authorList>
    </citation>
    <scope>NUCLEOTIDE SEQUENCE [LARGE SCALE GENOMIC DNA]</scope>
    <source>
        <strain evidence="4">CGMCC 1.12707</strain>
    </source>
</reference>
<organism evidence="2 3">
    <name type="scientific">Chishuiella changwenlii</name>
    <dbReference type="NCBI Taxonomy" id="1434701"/>
    <lineage>
        <taxon>Bacteria</taxon>
        <taxon>Pseudomonadati</taxon>
        <taxon>Bacteroidota</taxon>
        <taxon>Flavobacteriia</taxon>
        <taxon>Flavobacteriales</taxon>
        <taxon>Weeksellaceae</taxon>
        <taxon>Chishuiella</taxon>
    </lineage>
</organism>
<evidence type="ECO:0000313" key="3">
    <source>
        <dbReference type="Proteomes" id="UP000184120"/>
    </source>
</evidence>
<evidence type="ECO:0000313" key="2">
    <source>
        <dbReference type="EMBL" id="SHK78635.1"/>
    </source>
</evidence>
<reference evidence="1" key="5">
    <citation type="submission" date="2024-05" db="EMBL/GenBank/DDBJ databases">
        <authorList>
            <person name="Sun Q."/>
            <person name="Zhou Y."/>
        </authorList>
    </citation>
    <scope>NUCLEOTIDE SEQUENCE</scope>
    <source>
        <strain evidence="1">CGMCC 1.12707</strain>
    </source>
</reference>
<sequence length="81" mass="9960">MQEVLVNDQEEKFLNYWGQRFRKIFEENTSWTTMFMTVNKSTFPETLDIETFCQRFIQEFNMGLSYKYDDTENKFDLTITR</sequence>
<reference evidence="2" key="2">
    <citation type="submission" date="2016-11" db="EMBL/GenBank/DDBJ databases">
        <authorList>
            <person name="Jaros S."/>
            <person name="Januszkiewicz K."/>
            <person name="Wedrychowicz H."/>
        </authorList>
    </citation>
    <scope>NUCLEOTIDE SEQUENCE [LARGE SCALE GENOMIC DNA]</scope>
    <source>
        <strain evidence="2">DSM 27989</strain>
    </source>
</reference>
<dbReference type="AlphaFoldDB" id="A0A1M6VBA2"/>
<accession>A0A1M6VBA2</accession>
<protein>
    <submittedName>
        <fullName evidence="2">Uncharacterized protein</fullName>
    </submittedName>
</protein>
<dbReference type="EMBL" id="FRBH01000003">
    <property type="protein sequence ID" value="SHK78635.1"/>
    <property type="molecule type" value="Genomic_DNA"/>
</dbReference>
<gene>
    <name evidence="1" type="ORF">GCM10010984_28740</name>
    <name evidence="2" type="ORF">SAMN05443634_103255</name>
</gene>
<dbReference type="RefSeq" id="WP_072930273.1">
    <property type="nucleotide sequence ID" value="NZ_BMFL01000024.1"/>
</dbReference>